<protein>
    <submittedName>
        <fullName evidence="1">Uncharacterized protein</fullName>
    </submittedName>
</protein>
<evidence type="ECO:0000313" key="1">
    <source>
        <dbReference type="EMBL" id="KAJ7549929.1"/>
    </source>
</evidence>
<proteinExistence type="predicted"/>
<sequence>MAMCSVSVTRPSSSSIALPSSSFSSSSLFLQRPSHAVVAIPLKQLRNSRLASTHKKPGSRLECVAAAAAFEEGRRSTDYFDEGPQETEEEITKAYEALYGPKFGGLSKDRRWDSSTDGGDEDGAGKAGKGRRGRGGSDDGMGRPSRRGAKDNLEERVVQIRRVTKVVKGGKQLSFRAIVVVGDKKGRVGVGVGKAKEVVAAVQKSGVDARRHMANVPMTKYRTFPHRADGKYGAAKVMLRPAAPGTGVIAGGSVRVVLELAGVENALGKELGSQNPLNNARAVVDAVSKMKQFKDVAEKRGIPMEELWK</sequence>
<dbReference type="EMBL" id="CM055098">
    <property type="protein sequence ID" value="KAJ7549929.1"/>
    <property type="molecule type" value="Genomic_DNA"/>
</dbReference>
<dbReference type="Proteomes" id="UP001162992">
    <property type="component" value="Chromosome 7"/>
</dbReference>
<reference evidence="2" key="1">
    <citation type="journal article" date="2024" name="Proc. Natl. Acad. Sci. U.S.A.">
        <title>Extraordinary preservation of gene collinearity over three hundred million years revealed in homosporous lycophytes.</title>
        <authorList>
            <person name="Li C."/>
            <person name="Wickell D."/>
            <person name="Kuo L.Y."/>
            <person name="Chen X."/>
            <person name="Nie B."/>
            <person name="Liao X."/>
            <person name="Peng D."/>
            <person name="Ji J."/>
            <person name="Jenkins J."/>
            <person name="Williams M."/>
            <person name="Shu S."/>
            <person name="Plott C."/>
            <person name="Barry K."/>
            <person name="Rajasekar S."/>
            <person name="Grimwood J."/>
            <person name="Han X."/>
            <person name="Sun S."/>
            <person name="Hou Z."/>
            <person name="He W."/>
            <person name="Dai G."/>
            <person name="Sun C."/>
            <person name="Schmutz J."/>
            <person name="Leebens-Mack J.H."/>
            <person name="Li F.W."/>
            <person name="Wang L."/>
        </authorList>
    </citation>
    <scope>NUCLEOTIDE SEQUENCE [LARGE SCALE GENOMIC DNA]</scope>
    <source>
        <strain evidence="2">cv. PW_Plant_1</strain>
    </source>
</reference>
<name>A0ACC2D6J7_DIPCM</name>
<comment type="caution">
    <text evidence="1">The sequence shown here is derived from an EMBL/GenBank/DDBJ whole genome shotgun (WGS) entry which is preliminary data.</text>
</comment>
<evidence type="ECO:0000313" key="2">
    <source>
        <dbReference type="Proteomes" id="UP001162992"/>
    </source>
</evidence>
<accession>A0ACC2D6J7</accession>
<gene>
    <name evidence="1" type="ORF">O6H91_07G075300</name>
</gene>
<keyword evidence="2" id="KW-1185">Reference proteome</keyword>
<organism evidence="1 2">
    <name type="scientific">Diphasiastrum complanatum</name>
    <name type="common">Issler's clubmoss</name>
    <name type="synonym">Lycopodium complanatum</name>
    <dbReference type="NCBI Taxonomy" id="34168"/>
    <lineage>
        <taxon>Eukaryota</taxon>
        <taxon>Viridiplantae</taxon>
        <taxon>Streptophyta</taxon>
        <taxon>Embryophyta</taxon>
        <taxon>Tracheophyta</taxon>
        <taxon>Lycopodiopsida</taxon>
        <taxon>Lycopodiales</taxon>
        <taxon>Lycopodiaceae</taxon>
        <taxon>Lycopodioideae</taxon>
        <taxon>Diphasiastrum</taxon>
    </lineage>
</organism>